<dbReference type="EMBL" id="KB467942">
    <property type="protein sequence ID" value="PCH38050.1"/>
    <property type="molecule type" value="Genomic_DNA"/>
</dbReference>
<evidence type="ECO:0000313" key="3">
    <source>
        <dbReference type="Proteomes" id="UP000218811"/>
    </source>
</evidence>
<dbReference type="Proteomes" id="UP000218811">
    <property type="component" value="Unassembled WGS sequence"/>
</dbReference>
<sequence length="68" mass="7311">MLGQRLQHGHRCPAGSGTFPPAVQTRSPVADPTQTHVLLQPATCEPMSLSTAHASEEVHKRLVSDQTL</sequence>
<reference evidence="2 3" key="1">
    <citation type="journal article" date="2012" name="Science">
        <title>The Paleozoic origin of enzymatic lignin decomposition reconstructed from 31 fungal genomes.</title>
        <authorList>
            <person name="Floudas D."/>
            <person name="Binder M."/>
            <person name="Riley R."/>
            <person name="Barry K."/>
            <person name="Blanchette R.A."/>
            <person name="Henrissat B."/>
            <person name="Martinez A.T."/>
            <person name="Otillar R."/>
            <person name="Spatafora J.W."/>
            <person name="Yadav J.S."/>
            <person name="Aerts A."/>
            <person name="Benoit I."/>
            <person name="Boyd A."/>
            <person name="Carlson A."/>
            <person name="Copeland A."/>
            <person name="Coutinho P.M."/>
            <person name="de Vries R.P."/>
            <person name="Ferreira P."/>
            <person name="Findley K."/>
            <person name="Foster B."/>
            <person name="Gaskell J."/>
            <person name="Glotzer D."/>
            <person name="Gorecki P."/>
            <person name="Heitman J."/>
            <person name="Hesse C."/>
            <person name="Hori C."/>
            <person name="Igarashi K."/>
            <person name="Jurgens J.A."/>
            <person name="Kallen N."/>
            <person name="Kersten P."/>
            <person name="Kohler A."/>
            <person name="Kuees U."/>
            <person name="Kumar T.K.A."/>
            <person name="Kuo A."/>
            <person name="LaButti K."/>
            <person name="Larrondo L.F."/>
            <person name="Lindquist E."/>
            <person name="Ling A."/>
            <person name="Lombard V."/>
            <person name="Lucas S."/>
            <person name="Lundell T."/>
            <person name="Martin R."/>
            <person name="McLaughlin D.J."/>
            <person name="Morgenstern I."/>
            <person name="Morin E."/>
            <person name="Murat C."/>
            <person name="Nagy L.G."/>
            <person name="Nolan M."/>
            <person name="Ohm R.A."/>
            <person name="Patyshakuliyeva A."/>
            <person name="Rokas A."/>
            <person name="Ruiz-Duenas F.J."/>
            <person name="Sabat G."/>
            <person name="Salamov A."/>
            <person name="Samejima M."/>
            <person name="Schmutz J."/>
            <person name="Slot J.C."/>
            <person name="St John F."/>
            <person name="Stenlid J."/>
            <person name="Sun H."/>
            <person name="Sun S."/>
            <person name="Syed K."/>
            <person name="Tsang A."/>
            <person name="Wiebenga A."/>
            <person name="Young D."/>
            <person name="Pisabarro A."/>
            <person name="Eastwood D.C."/>
            <person name="Martin F."/>
            <person name="Cullen D."/>
            <person name="Grigoriev I.V."/>
            <person name="Hibbett D.S."/>
        </authorList>
    </citation>
    <scope>NUCLEOTIDE SEQUENCE [LARGE SCALE GENOMIC DNA]</scope>
    <source>
        <strain evidence="2 3">MD-104</strain>
    </source>
</reference>
<name>A0A2H3J722_WOLCO</name>
<dbReference type="AlphaFoldDB" id="A0A2H3J722"/>
<accession>A0A2H3J722</accession>
<proteinExistence type="predicted"/>
<evidence type="ECO:0000256" key="1">
    <source>
        <dbReference type="SAM" id="MobiDB-lite"/>
    </source>
</evidence>
<evidence type="ECO:0000313" key="2">
    <source>
        <dbReference type="EMBL" id="PCH38050.1"/>
    </source>
</evidence>
<feature type="region of interest" description="Disordered" evidence="1">
    <location>
        <begin position="1"/>
        <end position="31"/>
    </location>
</feature>
<gene>
    <name evidence="2" type="ORF">WOLCODRAFT_23049</name>
</gene>
<organism evidence="2 3">
    <name type="scientific">Wolfiporia cocos (strain MD-104)</name>
    <name type="common">Brown rot fungus</name>
    <dbReference type="NCBI Taxonomy" id="742152"/>
    <lineage>
        <taxon>Eukaryota</taxon>
        <taxon>Fungi</taxon>
        <taxon>Dikarya</taxon>
        <taxon>Basidiomycota</taxon>
        <taxon>Agaricomycotina</taxon>
        <taxon>Agaricomycetes</taxon>
        <taxon>Polyporales</taxon>
        <taxon>Phaeolaceae</taxon>
        <taxon>Wolfiporia</taxon>
    </lineage>
</organism>
<protein>
    <submittedName>
        <fullName evidence="2">Uncharacterized protein</fullName>
    </submittedName>
</protein>
<keyword evidence="3" id="KW-1185">Reference proteome</keyword>